<keyword evidence="2" id="KW-1185">Reference proteome</keyword>
<comment type="caution">
    <text evidence="1">The sequence shown here is derived from an EMBL/GenBank/DDBJ whole genome shotgun (WGS) entry which is preliminary data.</text>
</comment>
<dbReference type="OrthoDB" id="1952168at2"/>
<name>A0A3L7JR24_9BACI</name>
<sequence>MAVETKIDKTFHEYHRELAVQYFNKVWDLMEMKERTIEEADEMVHMAHASRLHWGFVGEPVNKARGEWQISRVYTVVDRSEPALYHAQRCLDICLEHGIGDFDLAFAYEALARGYKVKGNEEKKEYYLEKAREASKDIEKKGDLDVLLGDLETI</sequence>
<accession>A0A3L7JR24</accession>
<dbReference type="EMBL" id="RCVZ01000017">
    <property type="protein sequence ID" value="RLQ93116.1"/>
    <property type="molecule type" value="Genomic_DNA"/>
</dbReference>
<dbReference type="AlphaFoldDB" id="A0A3L7JR24"/>
<evidence type="ECO:0000313" key="2">
    <source>
        <dbReference type="Proteomes" id="UP000276770"/>
    </source>
</evidence>
<gene>
    <name evidence="1" type="ORF">D9X91_18980</name>
</gene>
<proteinExistence type="predicted"/>
<dbReference type="Gene3D" id="1.25.40.10">
    <property type="entry name" value="Tetratricopeptide repeat domain"/>
    <property type="match status" value="1"/>
</dbReference>
<organism evidence="1 2">
    <name type="scientific">Falsibacillus albus</name>
    <dbReference type="NCBI Taxonomy" id="2478915"/>
    <lineage>
        <taxon>Bacteria</taxon>
        <taxon>Bacillati</taxon>
        <taxon>Bacillota</taxon>
        <taxon>Bacilli</taxon>
        <taxon>Bacillales</taxon>
        <taxon>Bacillaceae</taxon>
        <taxon>Falsibacillus</taxon>
    </lineage>
</organism>
<protein>
    <recommendedName>
        <fullName evidence="3">Sel1 repeat family protein</fullName>
    </recommendedName>
</protein>
<reference evidence="1 2" key="1">
    <citation type="submission" date="2018-10" db="EMBL/GenBank/DDBJ databases">
        <title>Falsibacillus sp. genome draft.</title>
        <authorList>
            <person name="Shi S."/>
        </authorList>
    </citation>
    <scope>NUCLEOTIDE SEQUENCE [LARGE SCALE GENOMIC DNA]</scope>
    <source>
        <strain evidence="1 2">GY 10110</strain>
    </source>
</reference>
<evidence type="ECO:0000313" key="1">
    <source>
        <dbReference type="EMBL" id="RLQ93116.1"/>
    </source>
</evidence>
<dbReference type="Proteomes" id="UP000276770">
    <property type="component" value="Unassembled WGS sequence"/>
</dbReference>
<dbReference type="RefSeq" id="WP_121682223.1">
    <property type="nucleotide sequence ID" value="NZ_RCVZ01000017.1"/>
</dbReference>
<evidence type="ECO:0008006" key="3">
    <source>
        <dbReference type="Google" id="ProtNLM"/>
    </source>
</evidence>
<dbReference type="InterPro" id="IPR011990">
    <property type="entry name" value="TPR-like_helical_dom_sf"/>
</dbReference>